<keyword evidence="9" id="KW-0186">Copper</keyword>
<dbReference type="PANTHER" id="PTHR11709">
    <property type="entry name" value="MULTI-COPPER OXIDASE"/>
    <property type="match status" value="1"/>
</dbReference>
<dbReference type="InterPro" id="IPR045087">
    <property type="entry name" value="Cu-oxidase_fam"/>
</dbReference>
<dbReference type="InterPro" id="IPR008972">
    <property type="entry name" value="Cupredoxin"/>
</dbReference>
<dbReference type="InterPro" id="IPR002355">
    <property type="entry name" value="Cu_oxidase_Cu_BS"/>
</dbReference>
<evidence type="ECO:0000256" key="1">
    <source>
        <dbReference type="ARBA" id="ARBA00000349"/>
    </source>
</evidence>
<dbReference type="AlphaFoldDB" id="K9MEL4"/>
<dbReference type="EMBL" id="JQ307225">
    <property type="protein sequence ID" value="AFV15787.1"/>
    <property type="molecule type" value="Genomic_DNA"/>
</dbReference>
<dbReference type="InterPro" id="IPR033138">
    <property type="entry name" value="Cu_oxidase_CS"/>
</dbReference>
<evidence type="ECO:0000256" key="7">
    <source>
        <dbReference type="ARBA" id="ARBA00022723"/>
    </source>
</evidence>
<evidence type="ECO:0000256" key="4">
    <source>
        <dbReference type="ARBA" id="ARBA00010609"/>
    </source>
</evidence>
<evidence type="ECO:0000256" key="5">
    <source>
        <dbReference type="ARBA" id="ARBA00012297"/>
    </source>
</evidence>
<evidence type="ECO:0000256" key="6">
    <source>
        <dbReference type="ARBA" id="ARBA00022525"/>
    </source>
</evidence>
<dbReference type="Pfam" id="PF07732">
    <property type="entry name" value="Cu-oxidase_3"/>
    <property type="match status" value="1"/>
</dbReference>
<dbReference type="Pfam" id="PF07731">
    <property type="entry name" value="Cu-oxidase_2"/>
    <property type="match status" value="1"/>
</dbReference>
<evidence type="ECO:0000256" key="8">
    <source>
        <dbReference type="ARBA" id="ARBA00023002"/>
    </source>
</evidence>
<evidence type="ECO:0000256" key="10">
    <source>
        <dbReference type="ARBA" id="ARBA00023157"/>
    </source>
</evidence>
<feature type="domain" description="Plastocyanin-like" evidence="12">
    <location>
        <begin position="162"/>
        <end position="305"/>
    </location>
</feature>
<dbReference type="PROSITE" id="PS00079">
    <property type="entry name" value="MULTICOPPER_OXIDASE1"/>
    <property type="match status" value="1"/>
</dbReference>
<feature type="domain" description="Plastocyanin-like" evidence="14">
    <location>
        <begin position="38"/>
        <end position="152"/>
    </location>
</feature>
<evidence type="ECO:0000256" key="9">
    <source>
        <dbReference type="ARBA" id="ARBA00023008"/>
    </source>
</evidence>
<comment type="subcellular location">
    <subcellularLocation>
        <location evidence="3">Secreted</location>
    </subcellularLocation>
</comment>
<dbReference type="InterPro" id="IPR011706">
    <property type="entry name" value="Cu-oxidase_C"/>
</dbReference>
<evidence type="ECO:0000256" key="3">
    <source>
        <dbReference type="ARBA" id="ARBA00004613"/>
    </source>
</evidence>
<keyword evidence="8 15" id="KW-0560">Oxidoreductase</keyword>
<accession>K9MEL4</accession>
<dbReference type="GO" id="GO:0005507">
    <property type="term" value="F:copper ion binding"/>
    <property type="evidence" value="ECO:0007669"/>
    <property type="project" value="InterPro"/>
</dbReference>
<evidence type="ECO:0000313" key="15">
    <source>
        <dbReference type="EMBL" id="AFV15787.1"/>
    </source>
</evidence>
<dbReference type="Gene3D" id="2.60.40.420">
    <property type="entry name" value="Cupredoxins - blue copper proteins"/>
    <property type="match status" value="3"/>
</dbReference>
<dbReference type="SUPFAM" id="SSF49503">
    <property type="entry name" value="Cupredoxins"/>
    <property type="match status" value="3"/>
</dbReference>
<dbReference type="GO" id="GO:0052716">
    <property type="term" value="F:hydroquinone:oxygen oxidoreductase activity"/>
    <property type="evidence" value="ECO:0007669"/>
    <property type="project" value="UniProtKB-EC"/>
</dbReference>
<evidence type="ECO:0000256" key="2">
    <source>
        <dbReference type="ARBA" id="ARBA00001935"/>
    </source>
</evidence>
<protein>
    <recommendedName>
        <fullName evidence="5">laccase</fullName>
        <ecNumber evidence="5">1.10.3.2</ecNumber>
    </recommendedName>
</protein>
<proteinExistence type="inferred from homology"/>
<name>K9MEL4_LEUGO</name>
<gene>
    <name evidence="15" type="primary">Lcc3</name>
</gene>
<keyword evidence="7" id="KW-0479">Metal-binding</keyword>
<dbReference type="PANTHER" id="PTHR11709:SF394">
    <property type="entry name" value="FI03373P-RELATED"/>
    <property type="match status" value="1"/>
</dbReference>
<dbReference type="FunFam" id="2.60.40.420:FF:000045">
    <property type="entry name" value="Laccase 2"/>
    <property type="match status" value="1"/>
</dbReference>
<dbReference type="Pfam" id="PF00394">
    <property type="entry name" value="Cu-oxidase"/>
    <property type="match status" value="1"/>
</dbReference>
<dbReference type="InterPro" id="IPR011707">
    <property type="entry name" value="Cu-oxidase-like_N"/>
</dbReference>
<evidence type="ECO:0000259" key="12">
    <source>
        <dbReference type="Pfam" id="PF00394"/>
    </source>
</evidence>
<comment type="similarity">
    <text evidence="4">Belongs to the multicopper oxidase family.</text>
</comment>
<sequence>MLPNLQFATVFYLYCAANALAYTIGKTGTLTLTSQVIGPDGFNRTASVINGVHPGPLIAVNKGDSVSLNVVNNLSDPDMILGTTIHWHGMFQTRTNFMDGTDGVTQCPIAPGDSFRYTFKTGEQSGTYWYHSHFGVQYCDGVRGGFVIYDDEDPHRSMYDASTIIALSEWYHTLAVDITGIAEADSTLINGKGRYPGGPQVDLSIINVMKGKRYRFRIISISCDPNFVFSIDNHDLTIIETEGTSTKPYTVNSIQILAGQRYSVVLNANQTIGNYWIRALPNSGNRNLSSTFEGGVNSAILRYLGAPIQEPTSTQQTHIVPLVESHLHPEVNRRAPGRNTPNGGDIDFVFNFGFDLDSFSFNINGTSFQPPSVPVLLQILSGTQPPQNLLPEGSVYTVERNKTVQLNLPSGLIGGPHPFHLHGHEFWVVRSADTNAYNYQNPIIRDTVNVGDTVGDFVSIRFRTDNPGPWILHCHIDFHLVTGLAIVFAEAPEDTKAYLKTPPAEWDQLCQTWNNLPETITRAGQN</sequence>
<dbReference type="EC" id="1.10.3.2" evidence="5"/>
<dbReference type="CDD" id="cd13903">
    <property type="entry name" value="CuRO_3_Tv-LCC_like"/>
    <property type="match status" value="1"/>
</dbReference>
<keyword evidence="6" id="KW-0964">Secreted</keyword>
<dbReference type="PROSITE" id="PS00080">
    <property type="entry name" value="MULTICOPPER_OXIDASE2"/>
    <property type="match status" value="1"/>
</dbReference>
<dbReference type="GO" id="GO:0005576">
    <property type="term" value="C:extracellular region"/>
    <property type="evidence" value="ECO:0007669"/>
    <property type="project" value="UniProtKB-SubCell"/>
</dbReference>
<evidence type="ECO:0000259" key="13">
    <source>
        <dbReference type="Pfam" id="PF07731"/>
    </source>
</evidence>
<keyword evidence="10" id="KW-1015">Disulfide bond</keyword>
<dbReference type="InterPro" id="IPR001117">
    <property type="entry name" value="Cu-oxidase_2nd"/>
</dbReference>
<organism evidence="15">
    <name type="scientific">Leucoagaricus gongylophorus</name>
    <name type="common">Leaf-cutting ant fungus</name>
    <name type="synonym">Rozites gongylophorus</name>
    <dbReference type="NCBI Taxonomy" id="79220"/>
    <lineage>
        <taxon>Eukaryota</taxon>
        <taxon>Fungi</taxon>
        <taxon>Dikarya</taxon>
        <taxon>Basidiomycota</taxon>
        <taxon>Agaricomycotina</taxon>
        <taxon>Agaricomycetes</taxon>
        <taxon>Agaricomycetidae</taxon>
        <taxon>Agaricales</taxon>
        <taxon>Agaricineae</taxon>
        <taxon>Agaricaceae</taxon>
        <taxon>Leucoagaricus</taxon>
    </lineage>
</organism>
<evidence type="ECO:0000259" key="14">
    <source>
        <dbReference type="Pfam" id="PF07732"/>
    </source>
</evidence>
<reference evidence="15" key="1">
    <citation type="journal article" date="2013" name="Proc. Natl. Acad. Sci. U.S.A.">
        <title>Laccase detoxification mediates the nutritional alliance between leaf-cutting ants and fungus-garden symbionts.</title>
        <authorList>
            <person name="De Fine Licht H.H."/>
            <person name="Schiott M."/>
            <person name="Rogowska-Wrzesinska A."/>
            <person name="Nygaard S."/>
            <person name="Roepstorff P."/>
            <person name="Boomsma J.J."/>
        </authorList>
    </citation>
    <scope>NUCLEOTIDE SEQUENCE</scope>
    <source>
        <strain evidence="15">Ae322</strain>
    </source>
</reference>
<comment type="catalytic activity">
    <reaction evidence="1">
        <text>4 hydroquinone + O2 = 4 benzosemiquinone + 2 H2O</text>
        <dbReference type="Rhea" id="RHEA:11276"/>
        <dbReference type="ChEBI" id="CHEBI:15377"/>
        <dbReference type="ChEBI" id="CHEBI:15379"/>
        <dbReference type="ChEBI" id="CHEBI:17594"/>
        <dbReference type="ChEBI" id="CHEBI:17977"/>
        <dbReference type="EC" id="1.10.3.2"/>
    </reaction>
</comment>
<evidence type="ECO:0000256" key="11">
    <source>
        <dbReference type="ARBA" id="ARBA00023180"/>
    </source>
</evidence>
<comment type="cofactor">
    <cofactor evidence="2">
        <name>Cu cation</name>
        <dbReference type="ChEBI" id="CHEBI:23378"/>
    </cofactor>
</comment>
<feature type="domain" description="Plastocyanin-like" evidence="13">
    <location>
        <begin position="370"/>
        <end position="493"/>
    </location>
</feature>
<keyword evidence="11" id="KW-0325">Glycoprotein</keyword>